<reference evidence="2" key="1">
    <citation type="submission" date="2022-11" db="EMBL/GenBank/DDBJ databases">
        <title>Chromosome-level genome of Pogonophryne albipinna.</title>
        <authorList>
            <person name="Jo E."/>
        </authorList>
    </citation>
    <scope>NUCLEOTIDE SEQUENCE</scope>
    <source>
        <strain evidence="2">SGF0006</strain>
        <tissue evidence="2">Muscle</tissue>
    </source>
</reference>
<dbReference type="EMBL" id="JAPTMU010000023">
    <property type="protein sequence ID" value="KAJ4924124.1"/>
    <property type="molecule type" value="Genomic_DNA"/>
</dbReference>
<organism evidence="2 3">
    <name type="scientific">Pogonophryne albipinna</name>
    <dbReference type="NCBI Taxonomy" id="1090488"/>
    <lineage>
        <taxon>Eukaryota</taxon>
        <taxon>Metazoa</taxon>
        <taxon>Chordata</taxon>
        <taxon>Craniata</taxon>
        <taxon>Vertebrata</taxon>
        <taxon>Euteleostomi</taxon>
        <taxon>Actinopterygii</taxon>
        <taxon>Neopterygii</taxon>
        <taxon>Teleostei</taxon>
        <taxon>Neoteleostei</taxon>
        <taxon>Acanthomorphata</taxon>
        <taxon>Eupercaria</taxon>
        <taxon>Perciformes</taxon>
        <taxon>Notothenioidei</taxon>
        <taxon>Pogonophryne</taxon>
    </lineage>
</organism>
<evidence type="ECO:0000313" key="3">
    <source>
        <dbReference type="Proteomes" id="UP001219934"/>
    </source>
</evidence>
<dbReference type="AlphaFoldDB" id="A0AAD6AF61"/>
<protein>
    <submittedName>
        <fullName evidence="2">Uncharacterized protein</fullName>
    </submittedName>
</protein>
<evidence type="ECO:0000256" key="1">
    <source>
        <dbReference type="SAM" id="MobiDB-lite"/>
    </source>
</evidence>
<proteinExistence type="predicted"/>
<gene>
    <name evidence="2" type="ORF">JOQ06_000364</name>
</gene>
<feature type="compositionally biased region" description="Basic residues" evidence="1">
    <location>
        <begin position="1"/>
        <end position="11"/>
    </location>
</feature>
<accession>A0AAD6AF61</accession>
<feature type="region of interest" description="Disordered" evidence="1">
    <location>
        <begin position="1"/>
        <end position="24"/>
    </location>
</feature>
<sequence length="128" mass="14412">MFRMYQRRRRNGGSVMGTTRSNGERKAMSMAEEIRVYINSSEGGESHRLDLIALRFISVNSIIDPWVFILLSPSVLHFCWSFICRASLGVSRGSIFKSSMAKENSPANLELCPPTLVYTENFPSGETL</sequence>
<comment type="caution">
    <text evidence="2">The sequence shown here is derived from an EMBL/GenBank/DDBJ whole genome shotgun (WGS) entry which is preliminary data.</text>
</comment>
<dbReference type="Proteomes" id="UP001219934">
    <property type="component" value="Unassembled WGS sequence"/>
</dbReference>
<name>A0AAD6AF61_9TELE</name>
<keyword evidence="3" id="KW-1185">Reference proteome</keyword>
<evidence type="ECO:0000313" key="2">
    <source>
        <dbReference type="EMBL" id="KAJ4924124.1"/>
    </source>
</evidence>